<organism evidence="2 3">
    <name type="scientific">Schizothecium vesticola</name>
    <dbReference type="NCBI Taxonomy" id="314040"/>
    <lineage>
        <taxon>Eukaryota</taxon>
        <taxon>Fungi</taxon>
        <taxon>Dikarya</taxon>
        <taxon>Ascomycota</taxon>
        <taxon>Pezizomycotina</taxon>
        <taxon>Sordariomycetes</taxon>
        <taxon>Sordariomycetidae</taxon>
        <taxon>Sordariales</taxon>
        <taxon>Schizotheciaceae</taxon>
        <taxon>Schizothecium</taxon>
    </lineage>
</organism>
<accession>A0AA40K7N6</accession>
<dbReference type="Proteomes" id="UP001172155">
    <property type="component" value="Unassembled WGS sequence"/>
</dbReference>
<dbReference type="EMBL" id="JAUKUD010000003">
    <property type="protein sequence ID" value="KAK0749009.1"/>
    <property type="molecule type" value="Genomic_DNA"/>
</dbReference>
<evidence type="ECO:0000313" key="3">
    <source>
        <dbReference type="Proteomes" id="UP001172155"/>
    </source>
</evidence>
<dbReference type="InterPro" id="IPR010730">
    <property type="entry name" value="HET"/>
</dbReference>
<proteinExistence type="predicted"/>
<dbReference type="PANTHER" id="PTHR24148:SF64">
    <property type="entry name" value="HETEROKARYON INCOMPATIBILITY DOMAIN-CONTAINING PROTEIN"/>
    <property type="match status" value="1"/>
</dbReference>
<reference evidence="2" key="1">
    <citation type="submission" date="2023-06" db="EMBL/GenBank/DDBJ databases">
        <title>Genome-scale phylogeny and comparative genomics of the fungal order Sordariales.</title>
        <authorList>
            <consortium name="Lawrence Berkeley National Laboratory"/>
            <person name="Hensen N."/>
            <person name="Bonometti L."/>
            <person name="Westerberg I."/>
            <person name="Brannstrom I.O."/>
            <person name="Guillou S."/>
            <person name="Cros-Aarteil S."/>
            <person name="Calhoun S."/>
            <person name="Haridas S."/>
            <person name="Kuo A."/>
            <person name="Mondo S."/>
            <person name="Pangilinan J."/>
            <person name="Riley R."/>
            <person name="LaButti K."/>
            <person name="Andreopoulos B."/>
            <person name="Lipzen A."/>
            <person name="Chen C."/>
            <person name="Yanf M."/>
            <person name="Daum C."/>
            <person name="Ng V."/>
            <person name="Clum A."/>
            <person name="Steindorff A."/>
            <person name="Ohm R."/>
            <person name="Martin F."/>
            <person name="Silar P."/>
            <person name="Natvig D."/>
            <person name="Lalanne C."/>
            <person name="Gautier V."/>
            <person name="Ament-velasquez S.L."/>
            <person name="Kruys A."/>
            <person name="Hutchinson M.I."/>
            <person name="Powell A.J."/>
            <person name="Barry K."/>
            <person name="Miller A.N."/>
            <person name="Grigoriev I.V."/>
            <person name="Debuchy R."/>
            <person name="Gladieux P."/>
            <person name="Thoren M.H."/>
            <person name="Johannesson H."/>
        </authorList>
    </citation>
    <scope>NUCLEOTIDE SEQUENCE</scope>
    <source>
        <strain evidence="2">SMH3187-1</strain>
    </source>
</reference>
<comment type="caution">
    <text evidence="2">The sequence shown here is derived from an EMBL/GenBank/DDBJ whole genome shotgun (WGS) entry which is preliminary data.</text>
</comment>
<protein>
    <submittedName>
        <fullName evidence="2">Heterokaryon incompatibility protein-domain-containing protein</fullName>
    </submittedName>
</protein>
<dbReference type="AlphaFoldDB" id="A0AA40K7N6"/>
<name>A0AA40K7N6_9PEZI</name>
<gene>
    <name evidence="2" type="ORF">B0T18DRAFT_405619</name>
</gene>
<dbReference type="PANTHER" id="PTHR24148">
    <property type="entry name" value="ANKYRIN REPEAT DOMAIN-CONTAINING PROTEIN 39 HOMOLOG-RELATED"/>
    <property type="match status" value="1"/>
</dbReference>
<evidence type="ECO:0000259" key="1">
    <source>
        <dbReference type="Pfam" id="PF06985"/>
    </source>
</evidence>
<keyword evidence="3" id="KW-1185">Reference proteome</keyword>
<dbReference type="Pfam" id="PF26639">
    <property type="entry name" value="Het-6_barrel"/>
    <property type="match status" value="1"/>
</dbReference>
<sequence>MSDYTYQPLPPISTTGRTPPYTRILNLFPLPPDADPSSPFHAALEIANLESVRPYEALSYTWGTQPPETYIWIGDGPNDNCPLPLSIKPNLASALQFLRPGAGSPPRRLWIDALCIDQSSMDERSRQVAYMRLVYKHCGRVVAWIGAKEESEGAEEAFEAAKRLSEVGKLVAELQKASGEGGEGEQRLDAEVVQDMVANAMSSVPEGALQRLAKLFEREYFHRTWVVQEIAVAGVAVAKCEELEMGFGDLVSTLLFVLGRREKIELNTSLDVWYLIFSRDSHVRMSDIPGSMGPLLDMLEQMRSFKATDLRDKIYSVLGICDEGLQPVLTHPHITRQTDRWLGGLTRAITEVQNFVNERNPGLDWGIPAALKPDYSRGVPEVYTDLVRYMISKSPMFLDVLSFVQHRTTPNINPSHSSGEYPSWVPKWFEPKSVSVVRGHSFKAGLCAVPPMSGVFQSRVRRAFSVPGSLFLDGFHVGTVYRVSDVLHFTPDGHSKTEAIMKAWSDLLPSLQLVPWPTQPYLNGEPLDVAFCKAISLHPQGALYGSVMADSAMGFRFPDRMSQTNQQTAIQASEAAVAAFLSGINGDEGSMTEEAEMARVWFRNAVGLYGFNRRVFLTRGGHFGLGPMVMREGDEVVVLFRGRMPYVLRRGGARHHVFIGDAYVEDDEIMYGRVTESVRHGRGGPPASLYEIR</sequence>
<evidence type="ECO:0000313" key="2">
    <source>
        <dbReference type="EMBL" id="KAK0749009.1"/>
    </source>
</evidence>
<dbReference type="InterPro" id="IPR052895">
    <property type="entry name" value="HetReg/Transcr_Mod"/>
</dbReference>
<feature type="domain" description="Heterokaryon incompatibility" evidence="1">
    <location>
        <begin position="55"/>
        <end position="229"/>
    </location>
</feature>
<dbReference type="Pfam" id="PF06985">
    <property type="entry name" value="HET"/>
    <property type="match status" value="1"/>
</dbReference>